<accession>A0A088F816</accession>
<dbReference type="RefSeq" id="YP_009113159.1">
    <property type="nucleotide sequence ID" value="NC_026017.1"/>
</dbReference>
<dbReference type="GeneID" id="22807822"/>
<dbReference type="OrthoDB" id="25773at10239"/>
<dbReference type="KEGG" id="vg:22807822"/>
<organism evidence="1 2">
    <name type="scientific">Salmonella phage LSPA1</name>
    <dbReference type="NCBI Taxonomy" id="1540823"/>
    <lineage>
        <taxon>Viruses</taxon>
        <taxon>Duplodnaviria</taxon>
        <taxon>Heunggongvirae</taxon>
        <taxon>Uroviricota</taxon>
        <taxon>Caudoviricetes</taxon>
        <taxon>Sarkviridae</taxon>
        <taxon>Guernseyvirinae</taxon>
        <taxon>Jerseyvirus</taxon>
        <taxon>Jerseyvirus LSPA1</taxon>
    </lineage>
</organism>
<dbReference type="Proteomes" id="UP000029349">
    <property type="component" value="Segment"/>
</dbReference>
<proteinExistence type="predicted"/>
<protein>
    <recommendedName>
        <fullName evidence="3">Tail fiber protein</fullName>
    </recommendedName>
</protein>
<dbReference type="EMBL" id="KM272358">
    <property type="protein sequence ID" value="AIM41110.1"/>
    <property type="molecule type" value="Genomic_DNA"/>
</dbReference>
<evidence type="ECO:0008006" key="3">
    <source>
        <dbReference type="Google" id="ProtNLM"/>
    </source>
</evidence>
<name>A0A088F816_9CAUD</name>
<keyword evidence="2" id="KW-1185">Reference proteome</keyword>
<reference evidence="1 2" key="1">
    <citation type="submission" date="2014-11" db="EMBL/GenBank/DDBJ databases">
        <title>Complete Genome Sequence of the Salmonella paratyphi A Bacteriophage LSPA1.</title>
        <authorList>
            <person name="Zeng W."/>
            <person name="Mao P."/>
            <person name="Hong Y."/>
            <person name="Feng M."/>
            <person name="Xu Z."/>
            <person name="Huang F."/>
            <person name="Jing S."/>
        </authorList>
    </citation>
    <scope>NUCLEOTIDE SEQUENCE [LARGE SCALE GENOMIC DNA]</scope>
</reference>
<evidence type="ECO:0000313" key="1">
    <source>
        <dbReference type="EMBL" id="AIM41110.1"/>
    </source>
</evidence>
<sequence length="126" mass="12300">MTKTGKGLPRSLQNVDFGDLDISVGWGEVTGKPAVIAAGATKEAARTAIGAGTSSLAIGTTSTTAMAGNKFVQGTAVADVGSQAVTGEEVAAVATSAQVAVNAVGTKLNELLAQLRAAKIIASGGD</sequence>
<evidence type="ECO:0000313" key="2">
    <source>
        <dbReference type="Proteomes" id="UP000029349"/>
    </source>
</evidence>
<gene>
    <name evidence="1" type="ORF">LSPA1_12</name>
</gene>